<gene>
    <name evidence="5" type="ORF">ACFO1S_20770</name>
</gene>
<keyword evidence="2 3" id="KW-0808">Transferase</keyword>
<dbReference type="CDD" id="cd00834">
    <property type="entry name" value="KAS_I_II"/>
    <property type="match status" value="1"/>
</dbReference>
<evidence type="ECO:0000256" key="1">
    <source>
        <dbReference type="ARBA" id="ARBA00008467"/>
    </source>
</evidence>
<evidence type="ECO:0000313" key="6">
    <source>
        <dbReference type="Proteomes" id="UP001595755"/>
    </source>
</evidence>
<comment type="similarity">
    <text evidence="1 3">Belongs to the thiolase-like superfamily. Beta-ketoacyl-ACP synthases family.</text>
</comment>
<evidence type="ECO:0000313" key="5">
    <source>
        <dbReference type="EMBL" id="MFC4305868.1"/>
    </source>
</evidence>
<organism evidence="5 6">
    <name type="scientific">Cohnella boryungensis</name>
    <dbReference type="NCBI Taxonomy" id="768479"/>
    <lineage>
        <taxon>Bacteria</taxon>
        <taxon>Bacillati</taxon>
        <taxon>Bacillota</taxon>
        <taxon>Bacilli</taxon>
        <taxon>Bacillales</taxon>
        <taxon>Paenibacillaceae</taxon>
        <taxon>Cohnella</taxon>
    </lineage>
</organism>
<dbReference type="Pfam" id="PF02801">
    <property type="entry name" value="Ketoacyl-synt_C"/>
    <property type="match status" value="1"/>
</dbReference>
<dbReference type="SUPFAM" id="SSF53901">
    <property type="entry name" value="Thiolase-like"/>
    <property type="match status" value="2"/>
</dbReference>
<dbReference type="InterPro" id="IPR014031">
    <property type="entry name" value="Ketoacyl_synth_C"/>
</dbReference>
<dbReference type="InterPro" id="IPR016039">
    <property type="entry name" value="Thiolase-like"/>
</dbReference>
<evidence type="ECO:0000256" key="3">
    <source>
        <dbReference type="RuleBase" id="RU003694"/>
    </source>
</evidence>
<sequence>MINRVAVTGIGIATPFGFGEAAVVRSILAGRHGFRPVSRFDTRLFRTSYAAESEFDGSLAELGIRCAEEALQDAGSPDIRDAALVLGIAGDYDALQAYWRSKQSAEETDRRILEFMPAYQANLLASRFGMVGAGQRICLNNACIASSNAIGLAYELIAQGKADIVLCGGYSLVTEEMFAKFNSGRAFAADGRVRAFSANRSGMLLGDGGAMLVLENLARARQRKAAIKAEMIGWGLSCDAFHVCQPHPEGAGMAHAISKALAKASITSRELDYINAHGTGTLHNDRSETLALKKALGEEAYRIPVSSTKSMTGHILEGTGAVETAISIIAMNRNIIPPTAGYEQRDPQCELDYVPNEPRPSSLNTVMNVNASFGGNNIAIVLQKINAEKE</sequence>
<dbReference type="InterPro" id="IPR000794">
    <property type="entry name" value="Beta-ketoacyl_synthase"/>
</dbReference>
<dbReference type="PANTHER" id="PTHR11712:SF336">
    <property type="entry name" value="3-OXOACYL-[ACYL-CARRIER-PROTEIN] SYNTHASE, MITOCHONDRIAL"/>
    <property type="match status" value="1"/>
</dbReference>
<dbReference type="PROSITE" id="PS52004">
    <property type="entry name" value="KS3_2"/>
    <property type="match status" value="1"/>
</dbReference>
<dbReference type="Pfam" id="PF00109">
    <property type="entry name" value="ketoacyl-synt"/>
    <property type="match status" value="1"/>
</dbReference>
<evidence type="ECO:0000259" key="4">
    <source>
        <dbReference type="PROSITE" id="PS52004"/>
    </source>
</evidence>
<dbReference type="SMART" id="SM00825">
    <property type="entry name" value="PKS_KS"/>
    <property type="match status" value="1"/>
</dbReference>
<dbReference type="EMBL" id="JBHSED010000040">
    <property type="protein sequence ID" value="MFC4305868.1"/>
    <property type="molecule type" value="Genomic_DNA"/>
</dbReference>
<dbReference type="PANTHER" id="PTHR11712">
    <property type="entry name" value="POLYKETIDE SYNTHASE-RELATED"/>
    <property type="match status" value="1"/>
</dbReference>
<accession>A0ABV8SG64</accession>
<keyword evidence="6" id="KW-1185">Reference proteome</keyword>
<dbReference type="Proteomes" id="UP001595755">
    <property type="component" value="Unassembled WGS sequence"/>
</dbReference>
<reference evidence="6" key="1">
    <citation type="journal article" date="2019" name="Int. J. Syst. Evol. Microbiol.">
        <title>The Global Catalogue of Microorganisms (GCM) 10K type strain sequencing project: providing services to taxonomists for standard genome sequencing and annotation.</title>
        <authorList>
            <consortium name="The Broad Institute Genomics Platform"/>
            <consortium name="The Broad Institute Genome Sequencing Center for Infectious Disease"/>
            <person name="Wu L."/>
            <person name="Ma J."/>
        </authorList>
    </citation>
    <scope>NUCLEOTIDE SEQUENCE [LARGE SCALE GENOMIC DNA]</scope>
    <source>
        <strain evidence="6">CGMCC 4.1641</strain>
    </source>
</reference>
<dbReference type="InterPro" id="IPR020841">
    <property type="entry name" value="PKS_Beta-ketoAc_synthase_dom"/>
</dbReference>
<dbReference type="InterPro" id="IPR014030">
    <property type="entry name" value="Ketoacyl_synth_N"/>
</dbReference>
<comment type="caution">
    <text evidence="5">The sequence shown here is derived from an EMBL/GenBank/DDBJ whole genome shotgun (WGS) entry which is preliminary data.</text>
</comment>
<name>A0ABV8SG64_9BACL</name>
<feature type="domain" description="Ketosynthase family 3 (KS3)" evidence="4">
    <location>
        <begin position="1"/>
        <end position="384"/>
    </location>
</feature>
<evidence type="ECO:0000256" key="2">
    <source>
        <dbReference type="ARBA" id="ARBA00022679"/>
    </source>
</evidence>
<dbReference type="Gene3D" id="3.40.47.10">
    <property type="match status" value="1"/>
</dbReference>
<proteinExistence type="inferred from homology"/>
<dbReference type="RefSeq" id="WP_204601433.1">
    <property type="nucleotide sequence ID" value="NZ_JBHSED010000040.1"/>
</dbReference>
<protein>
    <submittedName>
        <fullName evidence="5">Beta-ketoacyl-[acyl-carrier-protein] synthase family protein</fullName>
    </submittedName>
</protein>